<organism evidence="2 3">
    <name type="scientific">Blepharisma stoltei</name>
    <dbReference type="NCBI Taxonomy" id="1481888"/>
    <lineage>
        <taxon>Eukaryota</taxon>
        <taxon>Sar</taxon>
        <taxon>Alveolata</taxon>
        <taxon>Ciliophora</taxon>
        <taxon>Postciliodesmatophora</taxon>
        <taxon>Heterotrichea</taxon>
        <taxon>Heterotrichida</taxon>
        <taxon>Blepharismidae</taxon>
        <taxon>Blepharisma</taxon>
    </lineage>
</organism>
<dbReference type="EMBL" id="CAJZBQ010000064">
    <property type="protein sequence ID" value="CAG9336296.1"/>
    <property type="molecule type" value="Genomic_DNA"/>
</dbReference>
<evidence type="ECO:0008006" key="4">
    <source>
        <dbReference type="Google" id="ProtNLM"/>
    </source>
</evidence>
<keyword evidence="3" id="KW-1185">Reference proteome</keyword>
<dbReference type="AlphaFoldDB" id="A0AAU9K9M4"/>
<feature type="chain" id="PRO_5043482422" description="Dickkopf N-terminal cysteine-rich domain-containing protein" evidence="1">
    <location>
        <begin position="18"/>
        <end position="504"/>
    </location>
</feature>
<accession>A0AAU9K9M4</accession>
<evidence type="ECO:0000313" key="3">
    <source>
        <dbReference type="Proteomes" id="UP001162131"/>
    </source>
</evidence>
<sequence>MLLKVWLCIFFAYARLGEENSLKVEKIQFPRDISPMTLNNYIQSRGNEALICPKYFCKPNDMVFTTGTCVYENESTESFYVQKCNSDYVCDMQYPVNYTCIIPPYFSGSNPGEKCNTLADCSQYCTNCTNNICLGVSLNSNCQYHLQCNPGLACSSNNVCIAQIPIGGYGCRSDYDCVNTAGCNSTYGQLGSCLSYFSIPPHQYVGLCNGGQSSLCSSISCASNGQQYLCTIPLLSASATPVSCLSNSDCLSTSDPFFNPPFSLQGYCSCGLNSNGISYCPLSPGDALYLKYLNQYQKWIMSPEINKCNTVDRFDTACISNWWDNKNFTTFMNYFLNVGYYSQVQNTPLCVLQTLMPEYLQYSNTGPFCPSFQCKTASQVFASNQCVFYDGNQNFYVKACSDSNTVCNFVSLQNATCVPIIKYPGQNCTFSNECFTYACANGVCQGGGKGSKCKKSAECDPGLYCSSDECKPLKGMGERCTSDSTVSMARYAWEIFKGVFLLAP</sequence>
<proteinExistence type="predicted"/>
<comment type="caution">
    <text evidence="2">The sequence shown here is derived from an EMBL/GenBank/DDBJ whole genome shotgun (WGS) entry which is preliminary data.</text>
</comment>
<protein>
    <recommendedName>
        <fullName evidence="4">Dickkopf N-terminal cysteine-rich domain-containing protein</fullName>
    </recommendedName>
</protein>
<name>A0AAU9K9M4_9CILI</name>
<reference evidence="2" key="1">
    <citation type="submission" date="2021-09" db="EMBL/GenBank/DDBJ databases">
        <authorList>
            <consortium name="AG Swart"/>
            <person name="Singh M."/>
            <person name="Singh A."/>
            <person name="Seah K."/>
            <person name="Emmerich C."/>
        </authorList>
    </citation>
    <scope>NUCLEOTIDE SEQUENCE</scope>
    <source>
        <strain evidence="2">ATCC30299</strain>
    </source>
</reference>
<dbReference type="Proteomes" id="UP001162131">
    <property type="component" value="Unassembled WGS sequence"/>
</dbReference>
<feature type="signal peptide" evidence="1">
    <location>
        <begin position="1"/>
        <end position="17"/>
    </location>
</feature>
<keyword evidence="1" id="KW-0732">Signal</keyword>
<evidence type="ECO:0000256" key="1">
    <source>
        <dbReference type="SAM" id="SignalP"/>
    </source>
</evidence>
<gene>
    <name evidence="2" type="ORF">BSTOLATCC_MIC66174</name>
</gene>
<evidence type="ECO:0000313" key="2">
    <source>
        <dbReference type="EMBL" id="CAG9336296.1"/>
    </source>
</evidence>